<organism evidence="1 2">
    <name type="scientific">Oedothorax gibbosus</name>
    <dbReference type="NCBI Taxonomy" id="931172"/>
    <lineage>
        <taxon>Eukaryota</taxon>
        <taxon>Metazoa</taxon>
        <taxon>Ecdysozoa</taxon>
        <taxon>Arthropoda</taxon>
        <taxon>Chelicerata</taxon>
        <taxon>Arachnida</taxon>
        <taxon>Araneae</taxon>
        <taxon>Araneomorphae</taxon>
        <taxon>Entelegynae</taxon>
        <taxon>Araneoidea</taxon>
        <taxon>Linyphiidae</taxon>
        <taxon>Erigoninae</taxon>
        <taxon>Oedothorax</taxon>
    </lineage>
</organism>
<accession>A0AAV6TXX6</accession>
<proteinExistence type="predicted"/>
<name>A0AAV6TXX6_9ARAC</name>
<protein>
    <recommendedName>
        <fullName evidence="3">Reverse transcriptase</fullName>
    </recommendedName>
</protein>
<dbReference type="AlphaFoldDB" id="A0AAV6TXX6"/>
<evidence type="ECO:0000313" key="1">
    <source>
        <dbReference type="EMBL" id="KAG8176135.1"/>
    </source>
</evidence>
<keyword evidence="2" id="KW-1185">Reference proteome</keyword>
<evidence type="ECO:0000313" key="2">
    <source>
        <dbReference type="Proteomes" id="UP000827092"/>
    </source>
</evidence>
<comment type="caution">
    <text evidence="1">The sequence shown here is derived from an EMBL/GenBank/DDBJ whole genome shotgun (WGS) entry which is preliminary data.</text>
</comment>
<gene>
    <name evidence="1" type="ORF">JTE90_012389</name>
</gene>
<dbReference type="EMBL" id="JAFNEN010000916">
    <property type="protein sequence ID" value="KAG8176135.1"/>
    <property type="molecule type" value="Genomic_DNA"/>
</dbReference>
<reference evidence="1 2" key="1">
    <citation type="journal article" date="2022" name="Nat. Ecol. Evol.">
        <title>A masculinizing supergene underlies an exaggerated male reproductive morph in a spider.</title>
        <authorList>
            <person name="Hendrickx F."/>
            <person name="De Corte Z."/>
            <person name="Sonet G."/>
            <person name="Van Belleghem S.M."/>
            <person name="Kostlbacher S."/>
            <person name="Vangestel C."/>
        </authorList>
    </citation>
    <scope>NUCLEOTIDE SEQUENCE [LARGE SCALE GENOMIC DNA]</scope>
    <source>
        <strain evidence="1">W744_W776</strain>
    </source>
</reference>
<evidence type="ECO:0008006" key="3">
    <source>
        <dbReference type="Google" id="ProtNLM"/>
    </source>
</evidence>
<dbReference type="Proteomes" id="UP000827092">
    <property type="component" value="Unassembled WGS sequence"/>
</dbReference>
<sequence>MIESALDKAAVDSAVEYLTEKLIETSASKLRALRRRAVRAGSNAEKEKRHIVFKRERAQYRRALLVAKRESWRGYCQKVGPWTVPYLIGAGKFRSPQVIGAVKDQNGHLYKDMANTSNVITDAIFPRDDPQVDSAVHYAHRRLANTFVNPSADRDFTANEISGVVKSLAHRKTRVWMEFLLNLSGKSTAMNQSCYVCCITRDYLYQRQVSYLNGDEVICKDVERECPQGSYSGPLLGNLIADEALKLNGRMGATPRHTQMT</sequence>